<dbReference type="PROSITE" id="PS50928">
    <property type="entry name" value="ABC_TM1"/>
    <property type="match status" value="1"/>
</dbReference>
<reference evidence="9" key="2">
    <citation type="submission" date="2021-04" db="EMBL/GenBank/DDBJ databases">
        <authorList>
            <person name="Gilroy R."/>
        </authorList>
    </citation>
    <scope>NUCLEOTIDE SEQUENCE</scope>
    <source>
        <strain evidence="9">ChiGjej4B4-7305</strain>
    </source>
</reference>
<dbReference type="SUPFAM" id="SSF161098">
    <property type="entry name" value="MetI-like"/>
    <property type="match status" value="1"/>
</dbReference>
<feature type="transmembrane region" description="Helical" evidence="7">
    <location>
        <begin position="222"/>
        <end position="241"/>
    </location>
</feature>
<feature type="transmembrane region" description="Helical" evidence="7">
    <location>
        <begin position="126"/>
        <end position="146"/>
    </location>
</feature>
<protein>
    <submittedName>
        <fullName evidence="9">ABC transporter permease subunit</fullName>
    </submittedName>
</protein>
<sequence>MQQRAATRRQMVAAPVIFAVAVLVLWQVTSLFVPSRVLPAPNDLAARLVLELTDGGIAGYAFVTLSESFLGCLLGLLVALPLGYLVAHSAWASRAIGPYLAASQAIPAVALAPLIVIWFGYGQFPIALLCALLVFFPIFVNTQLGLTTLDEDVIGAAQLDGAGRWRRLIWIEAPLALPALLAGIRNGFVLSVTGAVVGEFVMGGEGLGLLLSVYRDRSDTEGMFATLIVLAACAVGIYLLMRALERRVRWW</sequence>
<dbReference type="InterPro" id="IPR035906">
    <property type="entry name" value="MetI-like_sf"/>
</dbReference>
<keyword evidence="4 7" id="KW-0812">Transmembrane</keyword>
<name>A0A9D2EF41_9MICO</name>
<keyword evidence="3" id="KW-1003">Cell membrane</keyword>
<comment type="similarity">
    <text evidence="7">Belongs to the binding-protein-dependent transport system permease family.</text>
</comment>
<evidence type="ECO:0000256" key="4">
    <source>
        <dbReference type="ARBA" id="ARBA00022692"/>
    </source>
</evidence>
<dbReference type="GO" id="GO:0005886">
    <property type="term" value="C:plasma membrane"/>
    <property type="evidence" value="ECO:0007669"/>
    <property type="project" value="UniProtKB-SubCell"/>
</dbReference>
<comment type="subcellular location">
    <subcellularLocation>
        <location evidence="1 7">Cell membrane</location>
        <topology evidence="1 7">Multi-pass membrane protein</topology>
    </subcellularLocation>
</comment>
<dbReference type="InterPro" id="IPR000515">
    <property type="entry name" value="MetI-like"/>
</dbReference>
<dbReference type="Pfam" id="PF00528">
    <property type="entry name" value="BPD_transp_1"/>
    <property type="match status" value="1"/>
</dbReference>
<dbReference type="PANTHER" id="PTHR30151">
    <property type="entry name" value="ALKANE SULFONATE ABC TRANSPORTER-RELATED, MEMBRANE SUBUNIT"/>
    <property type="match status" value="1"/>
</dbReference>
<organism evidence="9 10">
    <name type="scientific">Candidatus Ruania gallistercoris</name>
    <dbReference type="NCBI Taxonomy" id="2838746"/>
    <lineage>
        <taxon>Bacteria</taxon>
        <taxon>Bacillati</taxon>
        <taxon>Actinomycetota</taxon>
        <taxon>Actinomycetes</taxon>
        <taxon>Micrococcales</taxon>
        <taxon>Ruaniaceae</taxon>
        <taxon>Ruania</taxon>
    </lineage>
</organism>
<evidence type="ECO:0000256" key="7">
    <source>
        <dbReference type="RuleBase" id="RU363032"/>
    </source>
</evidence>
<dbReference type="GO" id="GO:0055085">
    <property type="term" value="P:transmembrane transport"/>
    <property type="evidence" value="ECO:0007669"/>
    <property type="project" value="InterPro"/>
</dbReference>
<dbReference type="EMBL" id="DXBY01000220">
    <property type="protein sequence ID" value="HIZ36643.1"/>
    <property type="molecule type" value="Genomic_DNA"/>
</dbReference>
<evidence type="ECO:0000256" key="3">
    <source>
        <dbReference type="ARBA" id="ARBA00022475"/>
    </source>
</evidence>
<feature type="transmembrane region" description="Helical" evidence="7">
    <location>
        <begin position="175"/>
        <end position="202"/>
    </location>
</feature>
<feature type="transmembrane region" description="Helical" evidence="7">
    <location>
        <begin position="68"/>
        <end position="87"/>
    </location>
</feature>
<keyword evidence="6 7" id="KW-0472">Membrane</keyword>
<evidence type="ECO:0000259" key="8">
    <source>
        <dbReference type="PROSITE" id="PS50928"/>
    </source>
</evidence>
<keyword evidence="5 7" id="KW-1133">Transmembrane helix</keyword>
<feature type="transmembrane region" description="Helical" evidence="7">
    <location>
        <begin position="99"/>
        <end position="120"/>
    </location>
</feature>
<feature type="domain" description="ABC transmembrane type-1" evidence="8">
    <location>
        <begin position="61"/>
        <end position="241"/>
    </location>
</feature>
<evidence type="ECO:0000256" key="5">
    <source>
        <dbReference type="ARBA" id="ARBA00022989"/>
    </source>
</evidence>
<gene>
    <name evidence="9" type="ORF">H9815_12765</name>
</gene>
<proteinExistence type="inferred from homology"/>
<evidence type="ECO:0000256" key="2">
    <source>
        <dbReference type="ARBA" id="ARBA00022448"/>
    </source>
</evidence>
<evidence type="ECO:0000256" key="1">
    <source>
        <dbReference type="ARBA" id="ARBA00004651"/>
    </source>
</evidence>
<keyword evidence="2 7" id="KW-0813">Transport</keyword>
<evidence type="ECO:0000313" key="9">
    <source>
        <dbReference type="EMBL" id="HIZ36643.1"/>
    </source>
</evidence>
<dbReference type="PANTHER" id="PTHR30151:SF20">
    <property type="entry name" value="ABC TRANSPORTER PERMEASE PROTEIN HI_0355-RELATED"/>
    <property type="match status" value="1"/>
</dbReference>
<dbReference type="AlphaFoldDB" id="A0A9D2EF41"/>
<accession>A0A9D2EF41</accession>
<dbReference type="Proteomes" id="UP000824037">
    <property type="component" value="Unassembled WGS sequence"/>
</dbReference>
<reference evidence="9" key="1">
    <citation type="journal article" date="2021" name="PeerJ">
        <title>Extensive microbial diversity within the chicken gut microbiome revealed by metagenomics and culture.</title>
        <authorList>
            <person name="Gilroy R."/>
            <person name="Ravi A."/>
            <person name="Getino M."/>
            <person name="Pursley I."/>
            <person name="Horton D.L."/>
            <person name="Alikhan N.F."/>
            <person name="Baker D."/>
            <person name="Gharbi K."/>
            <person name="Hall N."/>
            <person name="Watson M."/>
            <person name="Adriaenssens E.M."/>
            <person name="Foster-Nyarko E."/>
            <person name="Jarju S."/>
            <person name="Secka A."/>
            <person name="Antonio M."/>
            <person name="Oren A."/>
            <person name="Chaudhuri R.R."/>
            <person name="La Ragione R."/>
            <person name="Hildebrand F."/>
            <person name="Pallen M.J."/>
        </authorList>
    </citation>
    <scope>NUCLEOTIDE SEQUENCE</scope>
    <source>
        <strain evidence="9">ChiGjej4B4-7305</strain>
    </source>
</reference>
<evidence type="ECO:0000256" key="6">
    <source>
        <dbReference type="ARBA" id="ARBA00023136"/>
    </source>
</evidence>
<dbReference type="Gene3D" id="1.10.3720.10">
    <property type="entry name" value="MetI-like"/>
    <property type="match status" value="1"/>
</dbReference>
<dbReference type="CDD" id="cd06261">
    <property type="entry name" value="TM_PBP2"/>
    <property type="match status" value="1"/>
</dbReference>
<evidence type="ECO:0000313" key="10">
    <source>
        <dbReference type="Proteomes" id="UP000824037"/>
    </source>
</evidence>
<feature type="transmembrane region" description="Helical" evidence="7">
    <location>
        <begin position="12"/>
        <end position="33"/>
    </location>
</feature>
<comment type="caution">
    <text evidence="9">The sequence shown here is derived from an EMBL/GenBank/DDBJ whole genome shotgun (WGS) entry which is preliminary data.</text>
</comment>